<keyword evidence="8 11" id="KW-0407">Ion channel</keyword>
<feature type="transmembrane region" description="Helical" evidence="11">
    <location>
        <begin position="6"/>
        <end position="24"/>
    </location>
</feature>
<dbReference type="KEGG" id="lcre:Pla8534_07670"/>
<dbReference type="PANTHER" id="PTHR28259">
    <property type="entry name" value="FLUORIDE EXPORT PROTEIN 1-RELATED"/>
    <property type="match status" value="1"/>
</dbReference>
<name>A0A518DME2_9BACT</name>
<dbReference type="PANTHER" id="PTHR28259:SF1">
    <property type="entry name" value="FLUORIDE EXPORT PROTEIN 1-RELATED"/>
    <property type="match status" value="1"/>
</dbReference>
<dbReference type="HAMAP" id="MF_00454">
    <property type="entry name" value="FluC"/>
    <property type="match status" value="1"/>
</dbReference>
<evidence type="ECO:0000256" key="5">
    <source>
        <dbReference type="ARBA" id="ARBA00022989"/>
    </source>
</evidence>
<dbReference type="Proteomes" id="UP000317648">
    <property type="component" value="Chromosome"/>
</dbReference>
<keyword evidence="7 11" id="KW-0472">Membrane</keyword>
<comment type="function">
    <text evidence="11">Fluoride-specific ion channel. Important for reducing fluoride concentration in the cell, thus reducing its toxicity.</text>
</comment>
<dbReference type="EMBL" id="CP036433">
    <property type="protein sequence ID" value="QDU92992.1"/>
    <property type="molecule type" value="Genomic_DNA"/>
</dbReference>
<keyword evidence="11" id="KW-0813">Transport</keyword>
<dbReference type="InterPro" id="IPR003691">
    <property type="entry name" value="FluC"/>
</dbReference>
<feature type="transmembrane region" description="Helical" evidence="11">
    <location>
        <begin position="36"/>
        <end position="58"/>
    </location>
</feature>
<dbReference type="GO" id="GO:0062054">
    <property type="term" value="F:fluoride channel activity"/>
    <property type="evidence" value="ECO:0007669"/>
    <property type="project" value="UniProtKB-UniRule"/>
</dbReference>
<comment type="catalytic activity">
    <reaction evidence="10">
        <text>fluoride(in) = fluoride(out)</text>
        <dbReference type="Rhea" id="RHEA:76159"/>
        <dbReference type="ChEBI" id="CHEBI:17051"/>
    </reaction>
    <physiologicalReaction direction="left-to-right" evidence="10">
        <dbReference type="Rhea" id="RHEA:76160"/>
    </physiologicalReaction>
</comment>
<keyword evidence="13" id="KW-1185">Reference proteome</keyword>
<feature type="binding site" evidence="11">
    <location>
        <position position="79"/>
    </location>
    <ligand>
        <name>Na(+)</name>
        <dbReference type="ChEBI" id="CHEBI:29101"/>
        <note>structural</note>
    </ligand>
</feature>
<dbReference type="GO" id="GO:0005886">
    <property type="term" value="C:plasma membrane"/>
    <property type="evidence" value="ECO:0007669"/>
    <property type="project" value="UniProtKB-SubCell"/>
</dbReference>
<keyword evidence="4 11" id="KW-0812">Transmembrane</keyword>
<organism evidence="12 13">
    <name type="scientific">Lignipirellula cremea</name>
    <dbReference type="NCBI Taxonomy" id="2528010"/>
    <lineage>
        <taxon>Bacteria</taxon>
        <taxon>Pseudomonadati</taxon>
        <taxon>Planctomycetota</taxon>
        <taxon>Planctomycetia</taxon>
        <taxon>Pirellulales</taxon>
        <taxon>Pirellulaceae</taxon>
        <taxon>Lignipirellula</taxon>
    </lineage>
</organism>
<dbReference type="RefSeq" id="WP_197442982.1">
    <property type="nucleotide sequence ID" value="NZ_CP036433.1"/>
</dbReference>
<keyword evidence="2 11" id="KW-1003">Cell membrane</keyword>
<evidence type="ECO:0000313" key="12">
    <source>
        <dbReference type="EMBL" id="QDU92992.1"/>
    </source>
</evidence>
<evidence type="ECO:0000256" key="7">
    <source>
        <dbReference type="ARBA" id="ARBA00023136"/>
    </source>
</evidence>
<comment type="similarity">
    <text evidence="9 11">Belongs to the fluoride channel Fluc/FEX (TC 1.A.43) family.</text>
</comment>
<evidence type="ECO:0000256" key="6">
    <source>
        <dbReference type="ARBA" id="ARBA00023065"/>
    </source>
</evidence>
<evidence type="ECO:0000256" key="2">
    <source>
        <dbReference type="ARBA" id="ARBA00022475"/>
    </source>
</evidence>
<evidence type="ECO:0000256" key="10">
    <source>
        <dbReference type="ARBA" id="ARBA00035585"/>
    </source>
</evidence>
<dbReference type="AlphaFoldDB" id="A0A518DME2"/>
<accession>A0A518DME2</accession>
<feature type="binding site" evidence="11">
    <location>
        <position position="76"/>
    </location>
    <ligand>
        <name>Na(+)</name>
        <dbReference type="ChEBI" id="CHEBI:29101"/>
        <note>structural</note>
    </ligand>
</feature>
<evidence type="ECO:0000256" key="1">
    <source>
        <dbReference type="ARBA" id="ARBA00004651"/>
    </source>
</evidence>
<keyword evidence="11" id="KW-0915">Sodium</keyword>
<keyword evidence="6 11" id="KW-0406">Ion transport</keyword>
<evidence type="ECO:0000313" key="13">
    <source>
        <dbReference type="Proteomes" id="UP000317648"/>
    </source>
</evidence>
<gene>
    <name evidence="11 12" type="primary">crcB</name>
    <name evidence="11" type="synonym">fluC</name>
    <name evidence="12" type="ORF">Pla8534_07670</name>
</gene>
<comment type="activity regulation">
    <text evidence="11">Na(+) is not transported, but it plays an essential structural role and its presence is essential for fluoride channel function.</text>
</comment>
<keyword evidence="5 11" id="KW-1133">Transmembrane helix</keyword>
<feature type="transmembrane region" description="Helical" evidence="11">
    <location>
        <begin position="70"/>
        <end position="89"/>
    </location>
</feature>
<evidence type="ECO:0000256" key="3">
    <source>
        <dbReference type="ARBA" id="ARBA00022519"/>
    </source>
</evidence>
<keyword evidence="11" id="KW-0479">Metal-binding</keyword>
<dbReference type="Pfam" id="PF02537">
    <property type="entry name" value="CRCB"/>
    <property type="match status" value="1"/>
</dbReference>
<keyword evidence="3" id="KW-0997">Cell inner membrane</keyword>
<dbReference type="GO" id="GO:0046872">
    <property type="term" value="F:metal ion binding"/>
    <property type="evidence" value="ECO:0007669"/>
    <property type="project" value="UniProtKB-KW"/>
</dbReference>
<evidence type="ECO:0000256" key="4">
    <source>
        <dbReference type="ARBA" id="ARBA00022692"/>
    </source>
</evidence>
<sequence length="129" mass="13708">MASWMTLLWIGLAGSIGAISRYLLSGAAYRLLGEHFPYGTLLVNVLGCFCLGMLAGWAGELFHPAAKPTLSVGFLGALTTFSTFGYETINYLEKGAWLFALANIGANLALGFFAVWLGLLVARQCGPAL</sequence>
<evidence type="ECO:0000256" key="11">
    <source>
        <dbReference type="HAMAP-Rule" id="MF_00454"/>
    </source>
</evidence>
<feature type="transmembrane region" description="Helical" evidence="11">
    <location>
        <begin position="96"/>
        <end position="119"/>
    </location>
</feature>
<evidence type="ECO:0000256" key="9">
    <source>
        <dbReference type="ARBA" id="ARBA00035120"/>
    </source>
</evidence>
<dbReference type="NCBIfam" id="TIGR00494">
    <property type="entry name" value="crcB"/>
    <property type="match status" value="1"/>
</dbReference>
<reference evidence="12 13" key="1">
    <citation type="submission" date="2019-02" db="EMBL/GenBank/DDBJ databases">
        <title>Deep-cultivation of Planctomycetes and their phenomic and genomic characterization uncovers novel biology.</title>
        <authorList>
            <person name="Wiegand S."/>
            <person name="Jogler M."/>
            <person name="Boedeker C."/>
            <person name="Pinto D."/>
            <person name="Vollmers J."/>
            <person name="Rivas-Marin E."/>
            <person name="Kohn T."/>
            <person name="Peeters S.H."/>
            <person name="Heuer A."/>
            <person name="Rast P."/>
            <person name="Oberbeckmann S."/>
            <person name="Bunk B."/>
            <person name="Jeske O."/>
            <person name="Meyerdierks A."/>
            <person name="Storesund J.E."/>
            <person name="Kallscheuer N."/>
            <person name="Luecker S."/>
            <person name="Lage O.M."/>
            <person name="Pohl T."/>
            <person name="Merkel B.J."/>
            <person name="Hornburger P."/>
            <person name="Mueller R.-W."/>
            <person name="Bruemmer F."/>
            <person name="Labrenz M."/>
            <person name="Spormann A.M."/>
            <person name="Op den Camp H."/>
            <person name="Overmann J."/>
            <person name="Amann R."/>
            <person name="Jetten M.S.M."/>
            <person name="Mascher T."/>
            <person name="Medema M.H."/>
            <person name="Devos D.P."/>
            <person name="Kaster A.-K."/>
            <person name="Ovreas L."/>
            <person name="Rohde M."/>
            <person name="Galperin M.Y."/>
            <person name="Jogler C."/>
        </authorList>
    </citation>
    <scope>NUCLEOTIDE SEQUENCE [LARGE SCALE GENOMIC DNA]</scope>
    <source>
        <strain evidence="12 13">Pla85_3_4</strain>
    </source>
</reference>
<dbReference type="GO" id="GO:0140114">
    <property type="term" value="P:cellular detoxification of fluoride"/>
    <property type="evidence" value="ECO:0007669"/>
    <property type="project" value="UniProtKB-UniRule"/>
</dbReference>
<evidence type="ECO:0000256" key="8">
    <source>
        <dbReference type="ARBA" id="ARBA00023303"/>
    </source>
</evidence>
<protein>
    <recommendedName>
        <fullName evidence="11">Fluoride-specific ion channel FluC</fullName>
    </recommendedName>
</protein>
<comment type="subcellular location">
    <subcellularLocation>
        <location evidence="1 11">Cell membrane</location>
        <topology evidence="1 11">Multi-pass membrane protein</topology>
    </subcellularLocation>
</comment>
<proteinExistence type="inferred from homology"/>